<dbReference type="InterPro" id="IPR036188">
    <property type="entry name" value="FAD/NAD-bd_sf"/>
</dbReference>
<comment type="caution">
    <text evidence="2">The sequence shown here is derived from an EMBL/GenBank/DDBJ whole genome shotgun (WGS) entry which is preliminary data.</text>
</comment>
<dbReference type="PRINTS" id="PR00368">
    <property type="entry name" value="FADPNR"/>
</dbReference>
<dbReference type="SUPFAM" id="SSF51905">
    <property type="entry name" value="FAD/NAD(P)-binding domain"/>
    <property type="match status" value="1"/>
</dbReference>
<dbReference type="Pfam" id="PF13454">
    <property type="entry name" value="NAD_binding_9"/>
    <property type="match status" value="1"/>
</dbReference>
<organism evidence="2 3">
    <name type="scientific">Panacagrimonas perspica</name>
    <dbReference type="NCBI Taxonomy" id="381431"/>
    <lineage>
        <taxon>Bacteria</taxon>
        <taxon>Pseudomonadati</taxon>
        <taxon>Pseudomonadota</taxon>
        <taxon>Gammaproteobacteria</taxon>
        <taxon>Nevskiales</taxon>
        <taxon>Nevskiaceae</taxon>
        <taxon>Panacagrimonas</taxon>
    </lineage>
</organism>
<dbReference type="OrthoDB" id="101972at2"/>
<dbReference type="PANTHER" id="PTHR40254:SF1">
    <property type="entry name" value="BLR0577 PROTEIN"/>
    <property type="match status" value="1"/>
</dbReference>
<proteinExistence type="predicted"/>
<dbReference type="RefSeq" id="WP_133880930.1">
    <property type="nucleotide sequence ID" value="NZ_MWIN01000001.1"/>
</dbReference>
<protein>
    <submittedName>
        <fullName evidence="2">Putative NAD(P)/FAD-binding protein YdhS</fullName>
    </submittedName>
</protein>
<feature type="domain" description="FAD-dependent urate hydroxylase HpyO/Asp monooxygenase CreE-like FAD/NAD(P)-binding" evidence="1">
    <location>
        <begin position="14"/>
        <end position="165"/>
    </location>
</feature>
<dbReference type="InterPro" id="IPR052189">
    <property type="entry name" value="L-asp_N-monooxygenase_NS-form"/>
</dbReference>
<dbReference type="InterPro" id="IPR038732">
    <property type="entry name" value="HpyO/CreE_NAD-binding"/>
</dbReference>
<evidence type="ECO:0000259" key="1">
    <source>
        <dbReference type="Pfam" id="PF13454"/>
    </source>
</evidence>
<keyword evidence="3" id="KW-1185">Reference proteome</keyword>
<reference evidence="2 3" key="1">
    <citation type="submission" date="2019-03" db="EMBL/GenBank/DDBJ databases">
        <title>Genomic Encyclopedia of Type Strains, Phase IV (KMG-IV): sequencing the most valuable type-strain genomes for metagenomic binning, comparative biology and taxonomic classification.</title>
        <authorList>
            <person name="Goeker M."/>
        </authorList>
    </citation>
    <scope>NUCLEOTIDE SEQUENCE [LARGE SCALE GENOMIC DNA]</scope>
    <source>
        <strain evidence="2 3">DSM 26377</strain>
    </source>
</reference>
<name>A0A4R7PE08_9GAMM</name>
<evidence type="ECO:0000313" key="3">
    <source>
        <dbReference type="Proteomes" id="UP000295341"/>
    </source>
</evidence>
<dbReference type="AlphaFoldDB" id="A0A4R7PE08"/>
<dbReference type="PANTHER" id="PTHR40254">
    <property type="entry name" value="BLR0577 PROTEIN"/>
    <property type="match status" value="1"/>
</dbReference>
<gene>
    <name evidence="2" type="ORF">DFR24_1830</name>
</gene>
<dbReference type="EMBL" id="SOBT01000008">
    <property type="protein sequence ID" value="TDU32435.1"/>
    <property type="molecule type" value="Genomic_DNA"/>
</dbReference>
<dbReference type="Proteomes" id="UP000295341">
    <property type="component" value="Unassembled WGS sequence"/>
</dbReference>
<accession>A0A4R7PE08</accession>
<evidence type="ECO:0000313" key="2">
    <source>
        <dbReference type="EMBL" id="TDU32435.1"/>
    </source>
</evidence>
<sequence>MTQGSAQERVFDLAVIGGGYAGAVTVLETLRLARRPLRIAVVETRAELGRGIAYSTHDPEHRLNTRAKRMSLVAGDDDHFTRWARAHANASAWPEPVDEDSFVPRDWFGRYVSEVVGAAVAESNSTVEHRRDAVLDLTTDLAGWSLHLRHTGSLVARHAILAIGNLPRRQPALPGLDSPDARVLHAWDVARAAVDPEASALIVGTGLTMIDALLSLRAKGHRGPVHAISRHGALPLAHSDLHGRAQPLLSRSLRVAARELRLGCELDKSSGRPWQWRIDANRHHAQALWIGLTPAEKRRFLRHARSLWDVHRHRVGEGVRARLDAQIESGGLRIHTGRVGIIEPGRDSLRVILDHHDGRQTELHVGLLLNSLGFELDYRKTDAPLVQGLLRSGLARPGELGLGLDTDATGRLKAGDGRPWPNLFTLGVSRIGQLWETTAAHEIRLQAAELAGALVQGLNARSPA</sequence>
<dbReference type="Gene3D" id="3.50.50.60">
    <property type="entry name" value="FAD/NAD(P)-binding domain"/>
    <property type="match status" value="1"/>
</dbReference>